<dbReference type="Proteomes" id="UP001500945">
    <property type="component" value="Unassembled WGS sequence"/>
</dbReference>
<dbReference type="Gene3D" id="3.40.50.80">
    <property type="entry name" value="Nucleotide-binding domain of ferredoxin-NADP reductase (FNR) module"/>
    <property type="match status" value="1"/>
</dbReference>
<dbReference type="RefSeq" id="WP_345201483.1">
    <property type="nucleotide sequence ID" value="NZ_BAABGM010000001.1"/>
</dbReference>
<dbReference type="InterPro" id="IPR017938">
    <property type="entry name" value="Riboflavin_synthase-like_b-brl"/>
</dbReference>
<feature type="domain" description="FAD-binding FR-type" evidence="2">
    <location>
        <begin position="20"/>
        <end position="117"/>
    </location>
</feature>
<evidence type="ECO:0000256" key="1">
    <source>
        <dbReference type="SAM" id="MobiDB-lite"/>
    </source>
</evidence>
<gene>
    <name evidence="3" type="ORF">GCM10023168_02910</name>
</gene>
<dbReference type="Pfam" id="PF10418">
    <property type="entry name" value="DHODB_Fe-S_bind"/>
    <property type="match status" value="1"/>
</dbReference>
<evidence type="ECO:0000259" key="2">
    <source>
        <dbReference type="PROSITE" id="PS51384"/>
    </source>
</evidence>
<dbReference type="PRINTS" id="PR00406">
    <property type="entry name" value="CYTB5RDTASE"/>
</dbReference>
<dbReference type="InterPro" id="IPR050353">
    <property type="entry name" value="PyrK_electron_transfer"/>
</dbReference>
<dbReference type="SUPFAM" id="SSF52343">
    <property type="entry name" value="Ferredoxin reductase-like, C-terminal NADP-linked domain"/>
    <property type="match status" value="1"/>
</dbReference>
<proteinExistence type="predicted"/>
<dbReference type="InterPro" id="IPR012165">
    <property type="entry name" value="Cyt_c3_hydrogenase_gsu"/>
</dbReference>
<dbReference type="InterPro" id="IPR001433">
    <property type="entry name" value="OxRdtase_FAD/NAD-bd"/>
</dbReference>
<protein>
    <submittedName>
        <fullName evidence="3">FAD/NAD(P)-binding protein</fullName>
    </submittedName>
</protein>
<comment type="caution">
    <text evidence="3">The sequence shown here is derived from an EMBL/GenBank/DDBJ whole genome shotgun (WGS) entry which is preliminary data.</text>
</comment>
<organism evidence="3 4">
    <name type="scientific">Fodinibacter luteus</name>
    <dbReference type="NCBI Taxonomy" id="552064"/>
    <lineage>
        <taxon>Bacteria</taxon>
        <taxon>Bacillati</taxon>
        <taxon>Actinomycetota</taxon>
        <taxon>Actinomycetes</taxon>
        <taxon>Micrococcales</taxon>
        <taxon>Intrasporangiaceae</taxon>
        <taxon>Fodinibacter (ex Wang et al. 2009)</taxon>
    </lineage>
</organism>
<dbReference type="Pfam" id="PF00175">
    <property type="entry name" value="NAD_binding_1"/>
    <property type="match status" value="1"/>
</dbReference>
<sequence>MTTTTGPSAVPAPPAAQDPFLPRPFVVRRHRQDTRDTYTLVLEPVDGEPMPFAAGQFTMMHAFGAGEAPISISGDPARPDLLEHTIRDVGAVTHALVHASPGDVLGIRGPFGTGWEVGTGAGGDVVFVAGGIGLAPLRPAILELCATRAAFGRVLLLYGARTPEDILFGDDLRRWAADHGIDVQVTVDNGQHAWRGRVGLVTQLVARGGFDAANTLALVCGPEVMMRYAASALAERGVPASRLRLSMERNMKCGVGLCGHCQLREVFLCVDGPVLTYDVLEPLMARAEL</sequence>
<dbReference type="Gene3D" id="2.40.30.10">
    <property type="entry name" value="Translation factors"/>
    <property type="match status" value="1"/>
</dbReference>
<dbReference type="InterPro" id="IPR039261">
    <property type="entry name" value="FNR_nucleotide-bd"/>
</dbReference>
<dbReference type="CDD" id="cd06221">
    <property type="entry name" value="sulfite_reductase_like"/>
    <property type="match status" value="1"/>
</dbReference>
<dbReference type="PANTHER" id="PTHR43513:SF1">
    <property type="entry name" value="ANAEROBIC SULFITE REDUCTASE SUBUNIT B"/>
    <property type="match status" value="1"/>
</dbReference>
<feature type="region of interest" description="Disordered" evidence="1">
    <location>
        <begin position="1"/>
        <end position="21"/>
    </location>
</feature>
<dbReference type="InterPro" id="IPR019480">
    <property type="entry name" value="Dihydroorotate_DH_Fe-S-bd"/>
</dbReference>
<dbReference type="PIRSF" id="PIRSF006816">
    <property type="entry name" value="Cyc3_hyd_g"/>
    <property type="match status" value="1"/>
</dbReference>
<dbReference type="InterPro" id="IPR017927">
    <property type="entry name" value="FAD-bd_FR_type"/>
</dbReference>
<dbReference type="PRINTS" id="PR00371">
    <property type="entry name" value="FPNCR"/>
</dbReference>
<dbReference type="SUPFAM" id="SSF63380">
    <property type="entry name" value="Riboflavin synthase domain-like"/>
    <property type="match status" value="1"/>
</dbReference>
<dbReference type="InterPro" id="IPR001709">
    <property type="entry name" value="Flavoprot_Pyr_Nucl_cyt_Rdtase"/>
</dbReference>
<accession>A0ABP8JXW8</accession>
<keyword evidence="4" id="KW-1185">Reference proteome</keyword>
<evidence type="ECO:0000313" key="4">
    <source>
        <dbReference type="Proteomes" id="UP001500945"/>
    </source>
</evidence>
<dbReference type="PROSITE" id="PS51384">
    <property type="entry name" value="FAD_FR"/>
    <property type="match status" value="1"/>
</dbReference>
<dbReference type="EMBL" id="BAABGM010000001">
    <property type="protein sequence ID" value="GAA4397689.1"/>
    <property type="molecule type" value="Genomic_DNA"/>
</dbReference>
<dbReference type="PANTHER" id="PTHR43513">
    <property type="entry name" value="DIHYDROOROTATE DEHYDROGENASE B (NAD(+)), ELECTRON TRANSFER SUBUNIT"/>
    <property type="match status" value="1"/>
</dbReference>
<name>A0ABP8JXW8_9MICO</name>
<evidence type="ECO:0000313" key="3">
    <source>
        <dbReference type="EMBL" id="GAA4397689.1"/>
    </source>
</evidence>
<reference evidence="4" key="1">
    <citation type="journal article" date="2019" name="Int. J. Syst. Evol. Microbiol.">
        <title>The Global Catalogue of Microorganisms (GCM) 10K type strain sequencing project: providing services to taxonomists for standard genome sequencing and annotation.</title>
        <authorList>
            <consortium name="The Broad Institute Genomics Platform"/>
            <consortium name="The Broad Institute Genome Sequencing Center for Infectious Disease"/>
            <person name="Wu L."/>
            <person name="Ma J."/>
        </authorList>
    </citation>
    <scope>NUCLEOTIDE SEQUENCE [LARGE SCALE GENOMIC DNA]</scope>
    <source>
        <strain evidence="4">JCM 17809</strain>
    </source>
</reference>